<dbReference type="RefSeq" id="WP_028482134.1">
    <property type="nucleotide sequence ID" value="NZ_LVVZ01000049.1"/>
</dbReference>
<dbReference type="NCBIfam" id="TIGR00254">
    <property type="entry name" value="GGDEF"/>
    <property type="match status" value="1"/>
</dbReference>
<feature type="coiled-coil region" evidence="2">
    <location>
        <begin position="120"/>
        <end position="154"/>
    </location>
</feature>
<feature type="domain" description="EAL" evidence="5">
    <location>
        <begin position="455"/>
        <end position="709"/>
    </location>
</feature>
<evidence type="ECO:0000259" key="3">
    <source>
        <dbReference type="PROSITE" id="PS50110"/>
    </source>
</evidence>
<dbReference type="FunFam" id="3.20.20.450:FF:000001">
    <property type="entry name" value="Cyclic di-GMP phosphodiesterase yahA"/>
    <property type="match status" value="1"/>
</dbReference>
<evidence type="ECO:0000313" key="8">
    <source>
        <dbReference type="Proteomes" id="UP000185783"/>
    </source>
</evidence>
<dbReference type="SMART" id="SM00091">
    <property type="entry name" value="PAS"/>
    <property type="match status" value="1"/>
</dbReference>
<feature type="domain" description="GGDEF" evidence="6">
    <location>
        <begin position="313"/>
        <end position="446"/>
    </location>
</feature>
<accession>A0A1U7JC41</accession>
<evidence type="ECO:0000259" key="5">
    <source>
        <dbReference type="PROSITE" id="PS50883"/>
    </source>
</evidence>
<dbReference type="InterPro" id="IPR013656">
    <property type="entry name" value="PAS_4"/>
</dbReference>
<evidence type="ECO:0000256" key="2">
    <source>
        <dbReference type="SAM" id="Coils"/>
    </source>
</evidence>
<dbReference type="CDD" id="cd01948">
    <property type="entry name" value="EAL"/>
    <property type="match status" value="1"/>
</dbReference>
<dbReference type="InterPro" id="IPR011006">
    <property type="entry name" value="CheY-like_superfamily"/>
</dbReference>
<dbReference type="CDD" id="cd01949">
    <property type="entry name" value="GGDEF"/>
    <property type="match status" value="1"/>
</dbReference>
<name>A0A1U7JC41_9HYPH</name>
<keyword evidence="1" id="KW-0597">Phosphoprotein</keyword>
<dbReference type="InterPro" id="IPR000014">
    <property type="entry name" value="PAS"/>
</dbReference>
<comment type="caution">
    <text evidence="7">The sequence shown here is derived from an EMBL/GenBank/DDBJ whole genome shotgun (WGS) entry which is preliminary data.</text>
</comment>
<feature type="modified residue" description="4-aspartylphosphate" evidence="1">
    <location>
        <position position="54"/>
    </location>
</feature>
<dbReference type="Gene3D" id="3.30.70.270">
    <property type="match status" value="1"/>
</dbReference>
<dbReference type="Pfam" id="PF08448">
    <property type="entry name" value="PAS_4"/>
    <property type="match status" value="1"/>
</dbReference>
<dbReference type="InterPro" id="IPR052155">
    <property type="entry name" value="Biofilm_reg_signaling"/>
</dbReference>
<dbReference type="SUPFAM" id="SSF141868">
    <property type="entry name" value="EAL domain-like"/>
    <property type="match status" value="1"/>
</dbReference>
<dbReference type="Proteomes" id="UP000185783">
    <property type="component" value="Unassembled WGS sequence"/>
</dbReference>
<evidence type="ECO:0000313" key="7">
    <source>
        <dbReference type="EMBL" id="OKL42326.1"/>
    </source>
</evidence>
<dbReference type="PROSITE" id="PS50883">
    <property type="entry name" value="EAL"/>
    <property type="match status" value="1"/>
</dbReference>
<dbReference type="InterPro" id="IPR000160">
    <property type="entry name" value="GGDEF_dom"/>
</dbReference>
<dbReference type="PANTHER" id="PTHR44757:SF2">
    <property type="entry name" value="BIOFILM ARCHITECTURE MAINTENANCE PROTEIN MBAA"/>
    <property type="match status" value="1"/>
</dbReference>
<proteinExistence type="predicted"/>
<dbReference type="InterPro" id="IPR001633">
    <property type="entry name" value="EAL_dom"/>
</dbReference>
<dbReference type="SMART" id="SM00267">
    <property type="entry name" value="GGDEF"/>
    <property type="match status" value="1"/>
</dbReference>
<dbReference type="Pfam" id="PF00072">
    <property type="entry name" value="Response_reg"/>
    <property type="match status" value="1"/>
</dbReference>
<dbReference type="GO" id="GO:0000160">
    <property type="term" value="P:phosphorelay signal transduction system"/>
    <property type="evidence" value="ECO:0007669"/>
    <property type="project" value="InterPro"/>
</dbReference>
<sequence length="717" mass="80198">MSIIVIIDDRAINRNILKRLALAVAQDVKTHCFASPSEAIAFMKHQAPDLVVTDYSMPEMDGADLTTHIRAIEDCQDVPVMVITAFSDRTFRIKALEAGATDFLQSPVDHNEFLSRARNLLALRKEQLAAKSRASNLERELMNVERQHEEELRNSIERLGQVIDSLPAMVTAVDTGGRCAFANAAWGEFMNKPSHEWVGLDFYGQLTEVARERNKRLDLKIFSSGRALPPYEVEIPDPMGHIRFFLVTKSPLLDGYGNVTHVVTTSTEITDRKRAEAHLLHIAHHDSLTDLPNRTLLTLRIEEQINACRKSGKIFALHFLDLDRFKPINDALGHRSGDRLLEMVGERLQSCVKQSDLVARMGGDEFAILQTDIRGPDDTLTLARRIVDVLEEPFYIDGQELRTGASIGITRYPEDGIGSEELLRHADMAMYQAKAEGGNVYRLFSTTMDHDARQSIALEAELRHAVLSEQFELYYQPQVNLQTNEIVGAEALLRWNRPGHGVVSPLVFLPMAEETGLIIPISEWVVTAACAEAKRWHDMGHDDLRVAVNLSPTQFRKQNVPSLLEMALDNSGLRASALEIEITEHIVMHGSEVVERELKQIQRMGSRVFIDDFGTGYSSLSYLSRFSINGLKIDRCFIKNLEHDPNDAAIANAIIGLGKSLGLEVIAEGIETPEQVAYLREAGCLYAQGYYYGRPMPADQFRELLDSKSSLLVASTG</sequence>
<evidence type="ECO:0000259" key="4">
    <source>
        <dbReference type="PROSITE" id="PS50113"/>
    </source>
</evidence>
<dbReference type="SMART" id="SM00052">
    <property type="entry name" value="EAL"/>
    <property type="match status" value="1"/>
</dbReference>
<feature type="domain" description="PAC" evidence="4">
    <location>
        <begin position="229"/>
        <end position="281"/>
    </location>
</feature>
<dbReference type="InterPro" id="IPR043128">
    <property type="entry name" value="Rev_trsase/Diguanyl_cyclase"/>
</dbReference>
<evidence type="ECO:0000256" key="1">
    <source>
        <dbReference type="PROSITE-ProRule" id="PRU00169"/>
    </source>
</evidence>
<evidence type="ECO:0000259" key="6">
    <source>
        <dbReference type="PROSITE" id="PS50887"/>
    </source>
</evidence>
<dbReference type="EMBL" id="LVVZ01000049">
    <property type="protein sequence ID" value="OKL42326.1"/>
    <property type="molecule type" value="Genomic_DNA"/>
</dbReference>
<dbReference type="AlphaFoldDB" id="A0A1U7JC41"/>
<dbReference type="InterPro" id="IPR035965">
    <property type="entry name" value="PAS-like_dom_sf"/>
</dbReference>
<keyword evidence="2" id="KW-0175">Coiled coil</keyword>
<protein>
    <submittedName>
        <fullName evidence="7">Diguanylate cyclase</fullName>
    </submittedName>
</protein>
<dbReference type="STRING" id="197461.A3843_00440"/>
<dbReference type="CDD" id="cd00130">
    <property type="entry name" value="PAS"/>
    <property type="match status" value="1"/>
</dbReference>
<dbReference type="SUPFAM" id="SSF55785">
    <property type="entry name" value="PYP-like sensor domain (PAS domain)"/>
    <property type="match status" value="1"/>
</dbReference>
<keyword evidence="8" id="KW-1185">Reference proteome</keyword>
<dbReference type="PROSITE" id="PS50887">
    <property type="entry name" value="GGDEF"/>
    <property type="match status" value="1"/>
</dbReference>
<dbReference type="InterPro" id="IPR029787">
    <property type="entry name" value="Nucleotide_cyclase"/>
</dbReference>
<gene>
    <name evidence="7" type="ORF">A3843_00440</name>
</gene>
<dbReference type="SUPFAM" id="SSF52172">
    <property type="entry name" value="CheY-like"/>
    <property type="match status" value="1"/>
</dbReference>
<dbReference type="Gene3D" id="3.30.450.20">
    <property type="entry name" value="PAS domain"/>
    <property type="match status" value="1"/>
</dbReference>
<dbReference type="SMART" id="SM00448">
    <property type="entry name" value="REC"/>
    <property type="match status" value="1"/>
</dbReference>
<dbReference type="PROSITE" id="PS50113">
    <property type="entry name" value="PAC"/>
    <property type="match status" value="1"/>
</dbReference>
<dbReference type="Gene3D" id="3.20.20.450">
    <property type="entry name" value="EAL domain"/>
    <property type="match status" value="1"/>
</dbReference>
<dbReference type="Pfam" id="PF00563">
    <property type="entry name" value="EAL"/>
    <property type="match status" value="1"/>
</dbReference>
<feature type="domain" description="Response regulatory" evidence="3">
    <location>
        <begin position="3"/>
        <end position="121"/>
    </location>
</feature>
<dbReference type="NCBIfam" id="TIGR00229">
    <property type="entry name" value="sensory_box"/>
    <property type="match status" value="1"/>
</dbReference>
<dbReference type="InterPro" id="IPR001789">
    <property type="entry name" value="Sig_transdc_resp-reg_receiver"/>
</dbReference>
<dbReference type="InterPro" id="IPR035919">
    <property type="entry name" value="EAL_sf"/>
</dbReference>
<dbReference type="SUPFAM" id="SSF55073">
    <property type="entry name" value="Nucleotide cyclase"/>
    <property type="match status" value="1"/>
</dbReference>
<dbReference type="PANTHER" id="PTHR44757">
    <property type="entry name" value="DIGUANYLATE CYCLASE DGCP"/>
    <property type="match status" value="1"/>
</dbReference>
<dbReference type="Gene3D" id="3.40.50.2300">
    <property type="match status" value="1"/>
</dbReference>
<dbReference type="InterPro" id="IPR000700">
    <property type="entry name" value="PAS-assoc_C"/>
</dbReference>
<organism evidence="7 8">
    <name type="scientific">Pseudovibrio exalbescens</name>
    <dbReference type="NCBI Taxonomy" id="197461"/>
    <lineage>
        <taxon>Bacteria</taxon>
        <taxon>Pseudomonadati</taxon>
        <taxon>Pseudomonadota</taxon>
        <taxon>Alphaproteobacteria</taxon>
        <taxon>Hyphomicrobiales</taxon>
        <taxon>Stappiaceae</taxon>
        <taxon>Pseudovibrio</taxon>
    </lineage>
</organism>
<reference evidence="7 8" key="1">
    <citation type="submission" date="2016-03" db="EMBL/GenBank/DDBJ databases">
        <title>Genome sequence of Nesiotobacter sp. nov., a moderately halophilic alphaproteobacterium isolated from the Yellow Sea, China.</title>
        <authorList>
            <person name="Zhang G."/>
            <person name="Zhang R."/>
        </authorList>
    </citation>
    <scope>NUCLEOTIDE SEQUENCE [LARGE SCALE GENOMIC DNA]</scope>
    <source>
        <strain evidence="7 8">WB1-6</strain>
    </source>
</reference>
<dbReference type="Pfam" id="PF00990">
    <property type="entry name" value="GGDEF"/>
    <property type="match status" value="1"/>
</dbReference>
<dbReference type="PROSITE" id="PS50110">
    <property type="entry name" value="RESPONSE_REGULATORY"/>
    <property type="match status" value="1"/>
</dbReference>